<reference evidence="4" key="1">
    <citation type="submission" date="2022-11" db="UniProtKB">
        <authorList>
            <consortium name="WormBaseParasite"/>
        </authorList>
    </citation>
    <scope>IDENTIFICATION</scope>
</reference>
<dbReference type="InterPro" id="IPR013783">
    <property type="entry name" value="Ig-like_fold"/>
</dbReference>
<accession>A0A915KYR2</accession>
<keyword evidence="1" id="KW-0206">Cytoskeleton</keyword>
<protein>
    <recommendedName>
        <fullName evidence="1">Major sperm protein</fullName>
    </recommendedName>
</protein>
<evidence type="ECO:0000313" key="4">
    <source>
        <dbReference type="WBParaSite" id="nRc.2.0.1.t43614-RA"/>
    </source>
</evidence>
<organism evidence="3 4">
    <name type="scientific">Romanomermis culicivorax</name>
    <name type="common">Nematode worm</name>
    <dbReference type="NCBI Taxonomy" id="13658"/>
    <lineage>
        <taxon>Eukaryota</taxon>
        <taxon>Metazoa</taxon>
        <taxon>Ecdysozoa</taxon>
        <taxon>Nematoda</taxon>
        <taxon>Enoplea</taxon>
        <taxon>Dorylaimia</taxon>
        <taxon>Mermithida</taxon>
        <taxon>Mermithoidea</taxon>
        <taxon>Mermithidae</taxon>
        <taxon>Romanomermis</taxon>
    </lineage>
</organism>
<dbReference type="Pfam" id="PF00635">
    <property type="entry name" value="Motile_Sperm"/>
    <property type="match status" value="1"/>
</dbReference>
<dbReference type="WBParaSite" id="nRc.2.0.1.t43614-RA">
    <property type="protein sequence ID" value="nRc.2.0.1.t43614-RA"/>
    <property type="gene ID" value="nRc.2.0.1.g43614"/>
</dbReference>
<evidence type="ECO:0000256" key="1">
    <source>
        <dbReference type="RuleBase" id="RU003425"/>
    </source>
</evidence>
<dbReference type="InterPro" id="IPR008962">
    <property type="entry name" value="PapD-like_sf"/>
</dbReference>
<name>A0A915KYR2_ROMCU</name>
<dbReference type="AlphaFoldDB" id="A0A915KYR2"/>
<comment type="function">
    <text evidence="1">Central component in molecular interactions underlying sperm crawling. Forms an extensive filament system that extends from sperm villipoda, along the leading edge of the pseudopod.</text>
</comment>
<dbReference type="Gene3D" id="2.60.40.10">
    <property type="entry name" value="Immunoglobulins"/>
    <property type="match status" value="1"/>
</dbReference>
<dbReference type="InterPro" id="IPR000535">
    <property type="entry name" value="MSP_dom"/>
</dbReference>
<dbReference type="Proteomes" id="UP000887565">
    <property type="component" value="Unplaced"/>
</dbReference>
<evidence type="ECO:0000259" key="2">
    <source>
        <dbReference type="PROSITE" id="PS50202"/>
    </source>
</evidence>
<keyword evidence="3" id="KW-1185">Reference proteome</keyword>
<proteinExistence type="predicted"/>
<evidence type="ECO:0000313" key="3">
    <source>
        <dbReference type="Proteomes" id="UP000887565"/>
    </source>
</evidence>
<dbReference type="SUPFAM" id="SSF49354">
    <property type="entry name" value="PapD-like"/>
    <property type="match status" value="1"/>
</dbReference>
<dbReference type="PROSITE" id="PS50202">
    <property type="entry name" value="MSP"/>
    <property type="match status" value="1"/>
</dbReference>
<keyword evidence="1" id="KW-0963">Cytoplasm</keyword>
<sequence>MTAIQQQQQPACPLQASPHQAIFTGPFHSNRTYTETSLKNVSEFPLVINIKMSEPEYIKSSPKCFFLEPGRTINVDFTHKPFVVTIGETYYRHQVSNCLCTCNPGKVQDNFLIHWASLASYVCKKIGDKNRTECYFTDFIVDSLEQNR</sequence>
<feature type="domain" description="MSP" evidence="2">
    <location>
        <begin position="13"/>
        <end position="148"/>
    </location>
</feature>